<dbReference type="GeneID" id="73325673"/>
<keyword evidence="7" id="KW-1185">Reference proteome</keyword>
<comment type="caution">
    <text evidence="4">The sequence shown here is derived from an EMBL/GenBank/DDBJ whole genome shotgun (WGS) entry which is preliminary data.</text>
</comment>
<proteinExistence type="predicted"/>
<evidence type="ECO:0000256" key="1">
    <source>
        <dbReference type="SAM" id="MobiDB-lite"/>
    </source>
</evidence>
<dbReference type="AlphaFoldDB" id="A0AA37UKS8"/>
<organism evidence="4 7">
    <name type="scientific">Colletotrichum spaethianum</name>
    <dbReference type="NCBI Taxonomy" id="700344"/>
    <lineage>
        <taxon>Eukaryota</taxon>
        <taxon>Fungi</taxon>
        <taxon>Dikarya</taxon>
        <taxon>Ascomycota</taxon>
        <taxon>Pezizomycotina</taxon>
        <taxon>Sordariomycetes</taxon>
        <taxon>Hypocreomycetidae</taxon>
        <taxon>Glomerellales</taxon>
        <taxon>Glomerellaceae</taxon>
        <taxon>Colletotrichum</taxon>
        <taxon>Colletotrichum spaethianum species complex</taxon>
    </lineage>
</organism>
<accession>A0AA37UKS8</accession>
<feature type="compositionally biased region" description="Acidic residues" evidence="1">
    <location>
        <begin position="145"/>
        <end position="154"/>
    </location>
</feature>
<gene>
    <name evidence="2" type="ORF">ColSpa_04871</name>
    <name evidence="3" type="ORF">ColSpa_09224</name>
    <name evidence="4" type="ORF">ColSpa_10702</name>
    <name evidence="5" type="ORF">ColSpa_10703</name>
    <name evidence="6" type="ORF">ColSpa_10704</name>
</gene>
<evidence type="ECO:0000313" key="2">
    <source>
        <dbReference type="EMBL" id="GKT44690.1"/>
    </source>
</evidence>
<evidence type="ECO:0000313" key="3">
    <source>
        <dbReference type="EMBL" id="GKT49043.1"/>
    </source>
</evidence>
<protein>
    <submittedName>
        <fullName evidence="4">Uncharacterized protein</fullName>
    </submittedName>
</protein>
<feature type="compositionally biased region" description="Basic and acidic residues" evidence="1">
    <location>
        <begin position="101"/>
        <end position="118"/>
    </location>
</feature>
<dbReference type="Proteomes" id="UP001055115">
    <property type="component" value="Unassembled WGS sequence"/>
</dbReference>
<reference evidence="4 7" key="1">
    <citation type="submission" date="2022-03" db="EMBL/GenBank/DDBJ databases">
        <title>Genome data of Colletotrichum spp.</title>
        <authorList>
            <person name="Utami Y.D."/>
            <person name="Hiruma K."/>
        </authorList>
    </citation>
    <scope>NUCLEOTIDE SEQUENCE [LARGE SCALE GENOMIC DNA]</scope>
    <source>
        <strain evidence="4 7">MAFF 239500</strain>
    </source>
</reference>
<feature type="compositionally biased region" description="Acidic residues" evidence="1">
    <location>
        <begin position="90"/>
        <end position="100"/>
    </location>
</feature>
<evidence type="ECO:0000313" key="4">
    <source>
        <dbReference type="EMBL" id="GKT50521.1"/>
    </source>
</evidence>
<dbReference type="EMBL" id="BQXU01000010">
    <property type="protein sequence ID" value="GKT44690.1"/>
    <property type="molecule type" value="Genomic_DNA"/>
</dbReference>
<dbReference type="RefSeq" id="XP_049127040.1">
    <property type="nucleotide sequence ID" value="XM_049271083.1"/>
</dbReference>
<evidence type="ECO:0000313" key="7">
    <source>
        <dbReference type="Proteomes" id="UP001055115"/>
    </source>
</evidence>
<dbReference type="EMBL" id="BQXU01000038">
    <property type="protein sequence ID" value="GKT50521.1"/>
    <property type="molecule type" value="Genomic_DNA"/>
</dbReference>
<dbReference type="EMBL" id="BQXU01000027">
    <property type="protein sequence ID" value="GKT49043.1"/>
    <property type="molecule type" value="Genomic_DNA"/>
</dbReference>
<evidence type="ECO:0000313" key="6">
    <source>
        <dbReference type="EMBL" id="GKT50523.1"/>
    </source>
</evidence>
<sequence>MPDTLKVIEERLQLRIQAQGNFQKQWALEEDFENALKEERSIKPGKPTKIVAVGRKQPRRPRFSPPKLGFREPTPQESIEVLGEKTSSEEEHEESLDEFEPSSKLERKAAKQLMDLRRSSQTSTQSTSYKDIEKKTRTITFTPFSEEEESSDESDPGREVFREREAQLYEANQSPTHYDPDEPIAAQANVDFSDDPMVKRAWPTKKDYPEYRPQYEKNEDDQEVWFYGTDDTGIDGKPVVSVLEEPIFGDHEYLDQKHARHTEVFWADCIYDECQFHLQDKELNDFFPRRRKQQPIPMIYLHHQLGTWIVKEFKASWLHMQPSPEHPVLCYNGLIKHWSKCMHDECMMHYVGKAKTWRTQIREQTPPEIKPVDMKGKQAHRHYSKN</sequence>
<name>A0AA37UKS8_9PEZI</name>
<dbReference type="EMBL" id="BQXU01000038">
    <property type="protein sequence ID" value="GKT50522.1"/>
    <property type="molecule type" value="Genomic_DNA"/>
</dbReference>
<feature type="region of interest" description="Disordered" evidence="1">
    <location>
        <begin position="38"/>
        <end position="159"/>
    </location>
</feature>
<dbReference type="EMBL" id="BQXU01000038">
    <property type="protein sequence ID" value="GKT50523.1"/>
    <property type="molecule type" value="Genomic_DNA"/>
</dbReference>
<feature type="compositionally biased region" description="Low complexity" evidence="1">
    <location>
        <begin position="119"/>
        <end position="128"/>
    </location>
</feature>
<evidence type="ECO:0000313" key="5">
    <source>
        <dbReference type="EMBL" id="GKT50522.1"/>
    </source>
</evidence>